<dbReference type="GO" id="GO:0008408">
    <property type="term" value="F:3'-5' exonuclease activity"/>
    <property type="evidence" value="ECO:0007669"/>
    <property type="project" value="TreeGrafter"/>
</dbReference>
<dbReference type="PANTHER" id="PTHR30231">
    <property type="entry name" value="DNA POLYMERASE III SUBUNIT EPSILON"/>
    <property type="match status" value="1"/>
</dbReference>
<dbReference type="GO" id="GO:0005829">
    <property type="term" value="C:cytosol"/>
    <property type="evidence" value="ECO:0007669"/>
    <property type="project" value="TreeGrafter"/>
</dbReference>
<dbReference type="InterPro" id="IPR036397">
    <property type="entry name" value="RNaseH_sf"/>
</dbReference>
<evidence type="ECO:0000313" key="6">
    <source>
        <dbReference type="Proteomes" id="UP000184159"/>
    </source>
</evidence>
<protein>
    <submittedName>
        <fullName evidence="5">DNA polymerase-3 subunit epsilon</fullName>
    </submittedName>
</protein>
<dbReference type="PANTHER" id="PTHR30231:SF4">
    <property type="entry name" value="PROTEIN NEN2"/>
    <property type="match status" value="1"/>
</dbReference>
<dbReference type="GO" id="GO:0003676">
    <property type="term" value="F:nucleic acid binding"/>
    <property type="evidence" value="ECO:0007669"/>
    <property type="project" value="InterPro"/>
</dbReference>
<keyword evidence="1" id="KW-0540">Nuclease</keyword>
<dbReference type="InterPro" id="IPR013520">
    <property type="entry name" value="Ribonucl_H"/>
</dbReference>
<dbReference type="InterPro" id="IPR012337">
    <property type="entry name" value="RNaseH-like_sf"/>
</dbReference>
<evidence type="ECO:0000256" key="1">
    <source>
        <dbReference type="ARBA" id="ARBA00022722"/>
    </source>
</evidence>
<keyword evidence="3" id="KW-0269">Exonuclease</keyword>
<feature type="domain" description="Exonuclease" evidence="4">
    <location>
        <begin position="52"/>
        <end position="226"/>
    </location>
</feature>
<evidence type="ECO:0000259" key="4">
    <source>
        <dbReference type="SMART" id="SM00479"/>
    </source>
</evidence>
<dbReference type="Proteomes" id="UP000184159">
    <property type="component" value="Unassembled WGS sequence"/>
</dbReference>
<keyword evidence="6" id="KW-1185">Reference proteome</keyword>
<dbReference type="GO" id="GO:0006259">
    <property type="term" value="P:DNA metabolic process"/>
    <property type="evidence" value="ECO:0007669"/>
    <property type="project" value="UniProtKB-ARBA"/>
</dbReference>
<gene>
    <name evidence="5" type="ORF">SAMN02745781_00373</name>
</gene>
<dbReference type="SUPFAM" id="SSF53098">
    <property type="entry name" value="Ribonuclease H-like"/>
    <property type="match status" value="1"/>
</dbReference>
<dbReference type="AlphaFoldDB" id="A0A1M4TQV6"/>
<reference evidence="6" key="1">
    <citation type="submission" date="2016-11" db="EMBL/GenBank/DDBJ databases">
        <authorList>
            <person name="Varghese N."/>
            <person name="Submissions S."/>
        </authorList>
    </citation>
    <scope>NUCLEOTIDE SEQUENCE [LARGE SCALE GENOMIC DNA]</scope>
    <source>
        <strain evidence="6">DSM 21264</strain>
    </source>
</reference>
<dbReference type="CDD" id="cd06127">
    <property type="entry name" value="DEDDh"/>
    <property type="match status" value="1"/>
</dbReference>
<dbReference type="RefSeq" id="WP_370737039.1">
    <property type="nucleotide sequence ID" value="NZ_FQUH01000001.1"/>
</dbReference>
<dbReference type="EMBL" id="FQUH01000001">
    <property type="protein sequence ID" value="SHE46862.1"/>
    <property type="molecule type" value="Genomic_DNA"/>
</dbReference>
<evidence type="ECO:0000256" key="2">
    <source>
        <dbReference type="ARBA" id="ARBA00022801"/>
    </source>
</evidence>
<name>A0A1M4TQV6_VIBGA</name>
<keyword evidence="2" id="KW-0378">Hydrolase</keyword>
<sequence length="237" mass="27136">MMLTDWLQHWKYPSDAEALRQRIQIDPRWSAALRAYLSYPFAQPETPLSELRFLALDFETTGLTPAHDQILSIGMVDLTLEAIDIASHEELLINHGKFIKPETAQINGLTPHALEQGISLTDGMNRLLERAQGKILLAHHCQIEKCFIATFLRHHAQLQSFPACFVDTLDIEKRFSYAGKSKQHDSYQLDDLRRFYHLPDYCSHSAASDALACGELFLVQIKKLNLQKNPIRQLLTR</sequence>
<evidence type="ECO:0000256" key="3">
    <source>
        <dbReference type="ARBA" id="ARBA00022839"/>
    </source>
</evidence>
<accession>A0A1M4TQV6</accession>
<dbReference type="Gene3D" id="3.30.420.10">
    <property type="entry name" value="Ribonuclease H-like superfamily/Ribonuclease H"/>
    <property type="match status" value="1"/>
</dbReference>
<evidence type="ECO:0000313" key="5">
    <source>
        <dbReference type="EMBL" id="SHE46862.1"/>
    </source>
</evidence>
<organism evidence="5 6">
    <name type="scientific">Vibrio gazogenes DSM 21264 = NBRC 103151</name>
    <dbReference type="NCBI Taxonomy" id="1123492"/>
    <lineage>
        <taxon>Bacteria</taxon>
        <taxon>Pseudomonadati</taxon>
        <taxon>Pseudomonadota</taxon>
        <taxon>Gammaproteobacteria</taxon>
        <taxon>Vibrionales</taxon>
        <taxon>Vibrionaceae</taxon>
        <taxon>Vibrio</taxon>
    </lineage>
</organism>
<dbReference type="SMART" id="SM00479">
    <property type="entry name" value="EXOIII"/>
    <property type="match status" value="1"/>
</dbReference>
<dbReference type="Pfam" id="PF00929">
    <property type="entry name" value="RNase_T"/>
    <property type="match status" value="1"/>
</dbReference>
<proteinExistence type="predicted"/>